<keyword evidence="4" id="KW-1185">Reference proteome</keyword>
<dbReference type="InterPro" id="IPR004104">
    <property type="entry name" value="Gfo/Idh/MocA-like_OxRdtase_C"/>
</dbReference>
<dbReference type="Pfam" id="PF02894">
    <property type="entry name" value="GFO_IDH_MocA_C"/>
    <property type="match status" value="1"/>
</dbReference>
<gene>
    <name evidence="3" type="ORF">ACFQ0S_07095</name>
</gene>
<evidence type="ECO:0000259" key="2">
    <source>
        <dbReference type="Pfam" id="PF02894"/>
    </source>
</evidence>
<dbReference type="InterPro" id="IPR036291">
    <property type="entry name" value="NAD(P)-bd_dom_sf"/>
</dbReference>
<name>A0ABW3J1P2_9FLAO</name>
<dbReference type="SUPFAM" id="SSF51735">
    <property type="entry name" value="NAD(P)-binding Rossmann-fold domains"/>
    <property type="match status" value="1"/>
</dbReference>
<protein>
    <submittedName>
        <fullName evidence="3">Gfo/Idh/MocA family oxidoreductase</fullName>
    </submittedName>
</protein>
<evidence type="ECO:0000313" key="4">
    <source>
        <dbReference type="Proteomes" id="UP001597051"/>
    </source>
</evidence>
<dbReference type="InterPro" id="IPR051317">
    <property type="entry name" value="Gfo/Idh/MocA_oxidoreduct"/>
</dbReference>
<dbReference type="RefSeq" id="WP_379759550.1">
    <property type="nucleotide sequence ID" value="NZ_JBHSYB010000068.1"/>
</dbReference>
<proteinExistence type="predicted"/>
<dbReference type="PANTHER" id="PTHR43708:SF7">
    <property type="entry name" value="OXIDOREDUCTASE"/>
    <property type="match status" value="1"/>
</dbReference>
<feature type="domain" description="Gfo/Idh/MocA-like oxidoreductase N-terminal" evidence="1">
    <location>
        <begin position="7"/>
        <end position="118"/>
    </location>
</feature>
<dbReference type="PANTHER" id="PTHR43708">
    <property type="entry name" value="CONSERVED EXPRESSED OXIDOREDUCTASE (EUROFUNG)"/>
    <property type="match status" value="1"/>
</dbReference>
<feature type="domain" description="Gfo/Idh/MocA-like oxidoreductase C-terminal" evidence="2">
    <location>
        <begin position="136"/>
        <end position="346"/>
    </location>
</feature>
<reference evidence="4" key="1">
    <citation type="journal article" date="2019" name="Int. J. Syst. Evol. Microbiol.">
        <title>The Global Catalogue of Microorganisms (GCM) 10K type strain sequencing project: providing services to taxonomists for standard genome sequencing and annotation.</title>
        <authorList>
            <consortium name="The Broad Institute Genomics Platform"/>
            <consortium name="The Broad Institute Genome Sequencing Center for Infectious Disease"/>
            <person name="Wu L."/>
            <person name="Ma J."/>
        </authorList>
    </citation>
    <scope>NUCLEOTIDE SEQUENCE [LARGE SCALE GENOMIC DNA]</scope>
    <source>
        <strain evidence="4">CECT 7649</strain>
    </source>
</reference>
<dbReference type="Gene3D" id="3.40.50.720">
    <property type="entry name" value="NAD(P)-binding Rossmann-like Domain"/>
    <property type="match status" value="1"/>
</dbReference>
<accession>A0ABW3J1P2</accession>
<sequence>MQKIKTALLSYGMSGKVFHSPFLNLHSGFELIGAWERNQLKIQQDYPYAKSYSSLDRLLEDDIDLIIVNTPVNTHFEYAKKALLAGKHVLVEKAFTTNAIEAQELNVLARAKGLKLAVFQNRRWDSDFKTVKAIYNQGILGDIVEAEFHFDRYNPILSPKTHKETPNAGAGVLKDLGPHIIDQALHLFGFPKAVFADIRITREHSVVDDWIDITMYYSNFRTRLKAGFFVREAIPSYVLHGKKGSFLKPRGDVQEDHLKAGLKPNTSHWGNEAKKNEGILHTEKDGVVIREKVPTQSGNYYDFFDAMYHSIVYNKPEPVTAEEGIKVMRIIDAAILSNAEKKVVSLYDKTLEKGR</sequence>
<dbReference type="Gene3D" id="3.30.360.10">
    <property type="entry name" value="Dihydrodipicolinate Reductase, domain 2"/>
    <property type="match status" value="1"/>
</dbReference>
<dbReference type="Proteomes" id="UP001597051">
    <property type="component" value="Unassembled WGS sequence"/>
</dbReference>
<dbReference type="Pfam" id="PF01408">
    <property type="entry name" value="GFO_IDH_MocA"/>
    <property type="match status" value="1"/>
</dbReference>
<organism evidence="3 4">
    <name type="scientific">Flavobacterium myungsuense</name>
    <dbReference type="NCBI Taxonomy" id="651823"/>
    <lineage>
        <taxon>Bacteria</taxon>
        <taxon>Pseudomonadati</taxon>
        <taxon>Bacteroidota</taxon>
        <taxon>Flavobacteriia</taxon>
        <taxon>Flavobacteriales</taxon>
        <taxon>Flavobacteriaceae</taxon>
        <taxon>Flavobacterium</taxon>
    </lineage>
</organism>
<comment type="caution">
    <text evidence="3">The sequence shown here is derived from an EMBL/GenBank/DDBJ whole genome shotgun (WGS) entry which is preliminary data.</text>
</comment>
<evidence type="ECO:0000259" key="1">
    <source>
        <dbReference type="Pfam" id="PF01408"/>
    </source>
</evidence>
<dbReference type="EMBL" id="JBHTIZ010000016">
    <property type="protein sequence ID" value="MFD0984241.1"/>
    <property type="molecule type" value="Genomic_DNA"/>
</dbReference>
<evidence type="ECO:0000313" key="3">
    <source>
        <dbReference type="EMBL" id="MFD0984241.1"/>
    </source>
</evidence>
<dbReference type="InterPro" id="IPR000683">
    <property type="entry name" value="Gfo/Idh/MocA-like_OxRdtase_N"/>
</dbReference>